<feature type="transmembrane region" description="Helical" evidence="2">
    <location>
        <begin position="249"/>
        <end position="271"/>
    </location>
</feature>
<name>A0AAE0PY30_9TELE</name>
<protein>
    <recommendedName>
        <fullName evidence="6">Mucin-15</fullName>
    </recommendedName>
</protein>
<gene>
    <name evidence="4" type="ORF">QTP70_026798</name>
</gene>
<dbReference type="AlphaFoldDB" id="A0AAE0PY30"/>
<evidence type="ECO:0000256" key="1">
    <source>
        <dbReference type="SAM" id="MobiDB-lite"/>
    </source>
</evidence>
<keyword evidence="2" id="KW-0472">Membrane</keyword>
<evidence type="ECO:0000256" key="2">
    <source>
        <dbReference type="SAM" id="Phobius"/>
    </source>
</evidence>
<feature type="compositionally biased region" description="Polar residues" evidence="1">
    <location>
        <begin position="127"/>
        <end position="146"/>
    </location>
</feature>
<dbReference type="Proteomes" id="UP001274896">
    <property type="component" value="Unassembled WGS sequence"/>
</dbReference>
<feature type="region of interest" description="Disordered" evidence="1">
    <location>
        <begin position="127"/>
        <end position="152"/>
    </location>
</feature>
<organism evidence="4 5">
    <name type="scientific">Hemibagrus guttatus</name>
    <dbReference type="NCBI Taxonomy" id="175788"/>
    <lineage>
        <taxon>Eukaryota</taxon>
        <taxon>Metazoa</taxon>
        <taxon>Chordata</taxon>
        <taxon>Craniata</taxon>
        <taxon>Vertebrata</taxon>
        <taxon>Euteleostomi</taxon>
        <taxon>Actinopterygii</taxon>
        <taxon>Neopterygii</taxon>
        <taxon>Teleostei</taxon>
        <taxon>Ostariophysi</taxon>
        <taxon>Siluriformes</taxon>
        <taxon>Bagridae</taxon>
        <taxon>Hemibagrus</taxon>
    </lineage>
</organism>
<reference evidence="4" key="1">
    <citation type="submission" date="2023-06" db="EMBL/GenBank/DDBJ databases">
        <title>Male Hemibagrus guttatus genome.</title>
        <authorList>
            <person name="Bian C."/>
        </authorList>
    </citation>
    <scope>NUCLEOTIDE SEQUENCE</scope>
    <source>
        <strain evidence="4">Male_cb2023</strain>
        <tissue evidence="4">Muscle</tissue>
    </source>
</reference>
<keyword evidence="3" id="KW-0732">Signal</keyword>
<evidence type="ECO:0000256" key="3">
    <source>
        <dbReference type="SAM" id="SignalP"/>
    </source>
</evidence>
<dbReference type="PANTHER" id="PTHR45427:SF1">
    <property type="entry name" value="MUCIN-15"/>
    <property type="match status" value="1"/>
</dbReference>
<feature type="compositionally biased region" description="Low complexity" evidence="1">
    <location>
        <begin position="166"/>
        <end position="179"/>
    </location>
</feature>
<accession>A0AAE0PY30</accession>
<comment type="caution">
    <text evidence="4">The sequence shown here is derived from an EMBL/GenBank/DDBJ whole genome shotgun (WGS) entry which is preliminary data.</text>
</comment>
<evidence type="ECO:0008006" key="6">
    <source>
        <dbReference type="Google" id="ProtNLM"/>
    </source>
</evidence>
<dbReference type="Pfam" id="PF15672">
    <property type="entry name" value="Mucin15"/>
    <property type="match status" value="1"/>
</dbReference>
<feature type="compositionally biased region" description="Low complexity" evidence="1">
    <location>
        <begin position="198"/>
        <end position="221"/>
    </location>
</feature>
<feature type="region of interest" description="Disordered" evidence="1">
    <location>
        <begin position="54"/>
        <end position="74"/>
    </location>
</feature>
<dbReference type="PANTHER" id="PTHR45427">
    <property type="entry name" value="MUCIN-15"/>
    <property type="match status" value="1"/>
</dbReference>
<keyword evidence="5" id="KW-1185">Reference proteome</keyword>
<keyword evidence="2" id="KW-0812">Transmembrane</keyword>
<evidence type="ECO:0000313" key="5">
    <source>
        <dbReference type="Proteomes" id="UP001274896"/>
    </source>
</evidence>
<dbReference type="EMBL" id="JAUCMX010000026">
    <property type="protein sequence ID" value="KAK3510067.1"/>
    <property type="molecule type" value="Genomic_DNA"/>
</dbReference>
<proteinExistence type="predicted"/>
<feature type="signal peptide" evidence="3">
    <location>
        <begin position="1"/>
        <end position="26"/>
    </location>
</feature>
<dbReference type="InterPro" id="IPR031371">
    <property type="entry name" value="Mucin-15"/>
</dbReference>
<evidence type="ECO:0000313" key="4">
    <source>
        <dbReference type="EMBL" id="KAK3510067.1"/>
    </source>
</evidence>
<feature type="chain" id="PRO_5042110853" description="Mucin-15" evidence="3">
    <location>
        <begin position="27"/>
        <end position="332"/>
    </location>
</feature>
<feature type="compositionally biased region" description="Polar residues" evidence="1">
    <location>
        <begin position="180"/>
        <end position="197"/>
    </location>
</feature>
<sequence length="332" mass="35288">MQGKHASKMPLGIAVALLLTVQLVSTQTSYPNNEELTPLPVSRIPDELKRVNGVLPVKDPGTSSGSMTYSGDGEFQDVSQTVKTVTGQYDNNMKTTPLPETTVISDPSSHENDMSKTVTPNPFLEPATTSDSHVNLPGTNTIPSPGNSTTAATTTTYTTANVTSTAASNNTQNSTTAVSGNFTTNTTSPPQVTNDTISPSENSTNTTVSTTTTVQTSASTNGTGGLFDFRGNMDKGLSSDIQQQSKSQAWGAILGIGVGVAIVALVVYIIVKRRNYRGFSHSKLVEDMPPEPVLRLDNNEPLDLKFDGFAYYNPGLQADNIQMTNFPQGRTN</sequence>
<feature type="region of interest" description="Disordered" evidence="1">
    <location>
        <begin position="166"/>
        <end position="227"/>
    </location>
</feature>
<keyword evidence="2" id="KW-1133">Transmembrane helix</keyword>